<dbReference type="CDD" id="cd05288">
    <property type="entry name" value="PGDH"/>
    <property type="match status" value="1"/>
</dbReference>
<dbReference type="InterPro" id="IPR036291">
    <property type="entry name" value="NAD(P)-bd_dom_sf"/>
</dbReference>
<keyword evidence="3" id="KW-1133">Transmembrane helix</keyword>
<feature type="domain" description="Alcohol dehydrogenase-like C-terminal" evidence="4">
    <location>
        <begin position="167"/>
        <end position="294"/>
    </location>
</feature>
<dbReference type="InterPro" id="IPR011701">
    <property type="entry name" value="MFS"/>
</dbReference>
<dbReference type="SUPFAM" id="SSF51735">
    <property type="entry name" value="NAD(P)-binding Rossmann-fold domains"/>
    <property type="match status" value="1"/>
</dbReference>
<evidence type="ECO:0000313" key="6">
    <source>
        <dbReference type="EMBL" id="KAK5998271.1"/>
    </source>
</evidence>
<dbReference type="Proteomes" id="UP001338125">
    <property type="component" value="Unassembled WGS sequence"/>
</dbReference>
<keyword evidence="3" id="KW-0812">Transmembrane</keyword>
<dbReference type="PANTHER" id="PTHR43205:SF42">
    <property type="entry name" value="ALCOHOL DEHYDROGENASE, ZINC-CONTAINING (AFU_ORTHOLOGUE AFUA_7G04530)"/>
    <property type="match status" value="1"/>
</dbReference>
<evidence type="ECO:0000256" key="2">
    <source>
        <dbReference type="ARBA" id="ARBA00023002"/>
    </source>
</evidence>
<dbReference type="InterPro" id="IPR011032">
    <property type="entry name" value="GroES-like_sf"/>
</dbReference>
<protein>
    <submittedName>
        <fullName evidence="6">NADP-dependent oxidoreductase YfmJ</fullName>
    </submittedName>
</protein>
<gene>
    <name evidence="6" type="ORF">PT974_00645</name>
</gene>
<dbReference type="EMBL" id="JAVFKD010000001">
    <property type="protein sequence ID" value="KAK5998271.1"/>
    <property type="molecule type" value="Genomic_DNA"/>
</dbReference>
<dbReference type="InterPro" id="IPR013149">
    <property type="entry name" value="ADH-like_C"/>
</dbReference>
<dbReference type="InterPro" id="IPR045010">
    <property type="entry name" value="MDR_fam"/>
</dbReference>
<feature type="transmembrane region" description="Helical" evidence="3">
    <location>
        <begin position="424"/>
        <end position="448"/>
    </location>
</feature>
<dbReference type="InterPro" id="IPR036259">
    <property type="entry name" value="MFS_trans_sf"/>
</dbReference>
<name>A0ABR0T2Q3_9HYPO</name>
<feature type="transmembrane region" description="Helical" evidence="3">
    <location>
        <begin position="518"/>
        <end position="538"/>
    </location>
</feature>
<keyword evidence="2" id="KW-0560">Oxidoreductase</keyword>
<keyword evidence="7" id="KW-1185">Reference proteome</keyword>
<evidence type="ECO:0000313" key="7">
    <source>
        <dbReference type="Proteomes" id="UP001338125"/>
    </source>
</evidence>
<dbReference type="Gene3D" id="1.20.1250.20">
    <property type="entry name" value="MFS general substrate transporter like domains"/>
    <property type="match status" value="1"/>
</dbReference>
<feature type="transmembrane region" description="Helical" evidence="3">
    <location>
        <begin position="632"/>
        <end position="654"/>
    </location>
</feature>
<evidence type="ECO:0000259" key="5">
    <source>
        <dbReference type="Pfam" id="PF16884"/>
    </source>
</evidence>
<feature type="transmembrane region" description="Helical" evidence="3">
    <location>
        <begin position="339"/>
        <end position="359"/>
    </location>
</feature>
<feature type="transmembrane region" description="Helical" evidence="3">
    <location>
        <begin position="675"/>
        <end position="694"/>
    </location>
</feature>
<keyword evidence="3" id="KW-0472">Membrane</keyword>
<dbReference type="SUPFAM" id="SSF103473">
    <property type="entry name" value="MFS general substrate transporter"/>
    <property type="match status" value="1"/>
</dbReference>
<dbReference type="PANTHER" id="PTHR43205">
    <property type="entry name" value="PROSTAGLANDIN REDUCTASE"/>
    <property type="match status" value="1"/>
</dbReference>
<dbReference type="Gene3D" id="3.90.180.10">
    <property type="entry name" value="Medium-chain alcohol dehydrogenases, catalytic domain"/>
    <property type="match status" value="1"/>
</dbReference>
<feature type="transmembrane region" description="Helical" evidence="3">
    <location>
        <begin position="765"/>
        <end position="788"/>
    </location>
</feature>
<feature type="transmembrane region" description="Helical" evidence="3">
    <location>
        <begin position="733"/>
        <end position="753"/>
    </location>
</feature>
<reference evidence="6 7" key="1">
    <citation type="submission" date="2024-01" db="EMBL/GenBank/DDBJ databases">
        <title>Complete genome of Cladobotryum mycophilum ATHUM6906.</title>
        <authorList>
            <person name="Christinaki A.C."/>
            <person name="Myridakis A.I."/>
            <person name="Kouvelis V.N."/>
        </authorList>
    </citation>
    <scope>NUCLEOTIDE SEQUENCE [LARGE SCALE GENOMIC DNA]</scope>
    <source>
        <strain evidence="6 7">ATHUM6906</strain>
    </source>
</reference>
<feature type="transmembrane region" description="Helical" evidence="3">
    <location>
        <begin position="490"/>
        <end position="512"/>
    </location>
</feature>
<feature type="domain" description="Oxidoreductase N-terminal" evidence="5">
    <location>
        <begin position="9"/>
        <end position="115"/>
    </location>
</feature>
<proteinExistence type="predicted"/>
<dbReference type="Gene3D" id="3.40.50.720">
    <property type="entry name" value="NAD(P)-binding Rossmann-like Domain"/>
    <property type="match status" value="1"/>
</dbReference>
<dbReference type="SUPFAM" id="SSF50129">
    <property type="entry name" value="GroES-like"/>
    <property type="match status" value="1"/>
</dbReference>
<evidence type="ECO:0000256" key="3">
    <source>
        <dbReference type="SAM" id="Phobius"/>
    </source>
</evidence>
<evidence type="ECO:0000256" key="1">
    <source>
        <dbReference type="ARBA" id="ARBA00004141"/>
    </source>
</evidence>
<dbReference type="Pfam" id="PF07690">
    <property type="entry name" value="MFS_1"/>
    <property type="match status" value="1"/>
</dbReference>
<dbReference type="Pfam" id="PF00107">
    <property type="entry name" value="ADH_zinc_N"/>
    <property type="match status" value="1"/>
</dbReference>
<comment type="caution">
    <text evidence="6">The sequence shown here is derived from an EMBL/GenBank/DDBJ whole genome shotgun (WGS) entry which is preliminary data.</text>
</comment>
<feature type="transmembrane region" description="Helical" evidence="3">
    <location>
        <begin position="700"/>
        <end position="721"/>
    </location>
</feature>
<organism evidence="6 7">
    <name type="scientific">Cladobotryum mycophilum</name>
    <dbReference type="NCBI Taxonomy" id="491253"/>
    <lineage>
        <taxon>Eukaryota</taxon>
        <taxon>Fungi</taxon>
        <taxon>Dikarya</taxon>
        <taxon>Ascomycota</taxon>
        <taxon>Pezizomycotina</taxon>
        <taxon>Sordariomycetes</taxon>
        <taxon>Hypocreomycetidae</taxon>
        <taxon>Hypocreales</taxon>
        <taxon>Hypocreaceae</taxon>
        <taxon>Cladobotryum</taxon>
    </lineage>
</organism>
<feature type="transmembrane region" description="Helical" evidence="3">
    <location>
        <begin position="600"/>
        <end position="620"/>
    </location>
</feature>
<comment type="subcellular location">
    <subcellularLocation>
        <location evidence="1">Membrane</location>
        <topology evidence="1">Multi-pass membrane protein</topology>
    </subcellularLocation>
</comment>
<accession>A0ABR0T2Q3</accession>
<evidence type="ECO:0000259" key="4">
    <source>
        <dbReference type="Pfam" id="PF00107"/>
    </source>
</evidence>
<sequence length="808" mass="87105">MASRTNTSIVLVERPQGEIIPGQTFQKRTGPAPTENDLKDGQFLIETLCYGIDAAMRTLLEEKRNYTTTLPIGSVQVAVTLSRVLASKSTKVKAGHLVISMSGWQEFAVISETDVWFPVPHPLPSGARATDYLGLFGISGWTAHVGLSKFGHVKPGDTVVVTSAAGGTGSIVGQIARIQGAGKVIGITGTDEKCKWLTDVAGFDVTLNYNDPDFDRKFEEATPDLIDVFWDNVGGHVLDLALERATNYARFVMCGMIRSYNALDHRETMTNLPYIVYKRIKMNGFIVLDHLQEVGAATKELAQWLAEGKIQGWEQIIEGTLDDFEKAWQMLYSGGNTDILTKCFLILFLSIAGAVLTSVPLNQVIEDIICHGGTAAPDPRCKDPDVQAELSLIQGWDATLSLIPSLLSAVPYGIAAEKYGHQKVLALSLVGVLLSNGFTSLICSLSSIFPIRAIWLSSLFIFIGGGPTVYGAMVFSYANAVSSEVERSTTFLWLGATMFVGEMVSSPLVLLAMKAGPWVSILAGLMLLASSPLIALTLPDIRHLNTAAKPPDDSSNDDDTDINTPASQAKLLTTLCTHLTSSLDQFLDCGRFILSQHPKLALLLLSILFTTLGKMAQLLMMQYASTKYGWSWSQAGLLLSIQAFTSLLLLILILPSLSHLLVTKLHISPLVKDLWFARAIILAMVLGAFGMALASTSLPFMASVVLFSVGTSYNLVCRSLLSAISQGQHIAMLYTAIGFLETGGALIAGPFLAAMYRIGLNWGGVWLGLPFISAGIMFAFAGVVLGVVRFREAGDESATSEQQEGNDA</sequence>
<dbReference type="Pfam" id="PF16884">
    <property type="entry name" value="ADH_N_2"/>
    <property type="match status" value="1"/>
</dbReference>
<feature type="transmembrane region" description="Helical" evidence="3">
    <location>
        <begin position="454"/>
        <end position="478"/>
    </location>
</feature>
<dbReference type="InterPro" id="IPR041694">
    <property type="entry name" value="ADH_N_2"/>
</dbReference>